<evidence type="ECO:0000256" key="8">
    <source>
        <dbReference type="PIRSR" id="PIRSR013503-1"/>
    </source>
</evidence>
<dbReference type="InterPro" id="IPR019400">
    <property type="entry name" value="Peptidase_C65_otubain"/>
</dbReference>
<dbReference type="InterPro" id="IPR003323">
    <property type="entry name" value="OTU_dom"/>
</dbReference>
<dbReference type="GO" id="GO:0005634">
    <property type="term" value="C:nucleus"/>
    <property type="evidence" value="ECO:0007669"/>
    <property type="project" value="TreeGrafter"/>
</dbReference>
<evidence type="ECO:0000256" key="5">
    <source>
        <dbReference type="ARBA" id="ARBA00022801"/>
    </source>
</evidence>
<dbReference type="STRING" id="67003.A0A1X0NSN1"/>
<dbReference type="Proteomes" id="UP000192257">
    <property type="component" value="Unassembled WGS sequence"/>
</dbReference>
<dbReference type="GO" id="GO:0006508">
    <property type="term" value="P:proteolysis"/>
    <property type="evidence" value="ECO:0007669"/>
    <property type="project" value="UniProtKB-KW"/>
</dbReference>
<feature type="domain" description="OTU" evidence="10">
    <location>
        <begin position="62"/>
        <end position="268"/>
    </location>
</feature>
<evidence type="ECO:0000256" key="9">
    <source>
        <dbReference type="PIRSR" id="PIRSR013503-2"/>
    </source>
</evidence>
<dbReference type="Gene3D" id="3.30.200.60">
    <property type="entry name" value="Peptidase C65 Otubain, subdomain 1"/>
    <property type="match status" value="1"/>
</dbReference>
<feature type="active site" description="Nucleophile" evidence="8">
    <location>
        <position position="73"/>
    </location>
</feature>
<dbReference type="PANTHER" id="PTHR12931">
    <property type="entry name" value="UBIQUITIN THIOLESTERASE PROTEIN OTUB"/>
    <property type="match status" value="1"/>
</dbReference>
<proteinExistence type="inferred from homology"/>
<evidence type="ECO:0000313" key="11">
    <source>
        <dbReference type="EMBL" id="ORC87704.1"/>
    </source>
</evidence>
<dbReference type="InterPro" id="IPR038765">
    <property type="entry name" value="Papain-like_cys_pep_sf"/>
</dbReference>
<dbReference type="GO" id="GO:0043130">
    <property type="term" value="F:ubiquitin binding"/>
    <property type="evidence" value="ECO:0007669"/>
    <property type="project" value="UniProtKB-UniRule"/>
</dbReference>
<evidence type="ECO:0000259" key="10">
    <source>
        <dbReference type="PROSITE" id="PS50802"/>
    </source>
</evidence>
<dbReference type="AlphaFoldDB" id="A0A1X0NSN1"/>
<feature type="site" description="Interacts with free ubiquitin" evidence="9">
    <location>
        <position position="258"/>
    </location>
</feature>
<reference evidence="11 12" key="1">
    <citation type="submission" date="2017-03" db="EMBL/GenBank/DDBJ databases">
        <title>An alternative strategy for trypanosome survival in the mammalian bloodstream revealed through genome and transcriptome analysis of the ubiquitous bovine parasite Trypanosoma (Megatrypanum) theileri.</title>
        <authorList>
            <person name="Kelly S."/>
            <person name="Ivens A."/>
            <person name="Mott A."/>
            <person name="O'Neill E."/>
            <person name="Emms D."/>
            <person name="Macleod O."/>
            <person name="Voorheis P."/>
            <person name="Matthews J."/>
            <person name="Matthews K."/>
            <person name="Carrington M."/>
        </authorList>
    </citation>
    <scope>NUCLEOTIDE SEQUENCE [LARGE SCALE GENOMIC DNA]</scope>
    <source>
        <strain evidence="11">Edinburgh</strain>
    </source>
</reference>
<comment type="similarity">
    <text evidence="2 7">Belongs to the peptidase C65 family.</text>
</comment>
<dbReference type="RefSeq" id="XP_028881770.1">
    <property type="nucleotide sequence ID" value="XM_029026798.1"/>
</dbReference>
<feature type="site" description="Interacts with free ubiquitin" evidence="9">
    <location>
        <position position="263"/>
    </location>
</feature>
<evidence type="ECO:0000256" key="7">
    <source>
        <dbReference type="PIRNR" id="PIRNR013503"/>
    </source>
</evidence>
<keyword evidence="6 7" id="KW-0788">Thiol protease</keyword>
<evidence type="ECO:0000256" key="6">
    <source>
        <dbReference type="ARBA" id="ARBA00022807"/>
    </source>
</evidence>
<dbReference type="SUPFAM" id="SSF54001">
    <property type="entry name" value="Cysteine proteinases"/>
    <property type="match status" value="1"/>
</dbReference>
<dbReference type="EC" id="3.4.19.12" evidence="7"/>
<dbReference type="PIRSF" id="PIRSF013503">
    <property type="entry name" value="Ubiquitin_thioesterase_Otubain"/>
    <property type="match status" value="1"/>
</dbReference>
<keyword evidence="12" id="KW-1185">Reference proteome</keyword>
<feature type="site" description="Interacts with free ubiquitin" evidence="9">
    <location>
        <position position="218"/>
    </location>
</feature>
<dbReference type="InterPro" id="IPR042468">
    <property type="entry name" value="Peptidase_C65_otubain_sub1"/>
</dbReference>
<evidence type="ECO:0000313" key="12">
    <source>
        <dbReference type="Proteomes" id="UP000192257"/>
    </source>
</evidence>
<accession>A0A1X0NSN1</accession>
<dbReference type="PROSITE" id="PS50802">
    <property type="entry name" value="OTU"/>
    <property type="match status" value="1"/>
</dbReference>
<sequence length="268" mass="30329">MSLSQQREEQLAIIQSEIETAPLISDPVEVLSETCHLVEEYANNSQIFPKVLSLFHRDTPYTGIRYARRDGNCFYRCVVFALLEQLLGNPQMAQNFMQHITQLRTCLINDYGDFVEDFCDAAVGVVRKILDGSCANSNQLHTLATSGDSEYMLYFYRYAVSNYMRTHRDDFLPFVMGLNYDSVEAFCRAEVDAVASESDNMQVVAFAKCFHVSIIVEYLNGGEGDQTTEHFFSGFDDNNTGNNNSSDAVPGTVITLLYRPGHYDLLYK</sequence>
<dbReference type="VEuPathDB" id="TriTrypDB:TM35_000201130"/>
<dbReference type="PANTHER" id="PTHR12931:SF15">
    <property type="entry name" value="UBIQUITIN THIOESTERASE OTUBAIN-LIKE"/>
    <property type="match status" value="1"/>
</dbReference>
<dbReference type="Gene3D" id="1.20.1300.20">
    <property type="entry name" value="Peptidase C65 Otubain, subdomain 2"/>
    <property type="match status" value="1"/>
</dbReference>
<feature type="active site" evidence="8">
    <location>
        <position position="70"/>
    </location>
</feature>
<protein>
    <recommendedName>
        <fullName evidence="7">Ubiquitin thioesterase</fullName>
        <ecNumber evidence="7">3.4.19.12</ecNumber>
    </recommendedName>
</protein>
<dbReference type="GO" id="GO:0071108">
    <property type="term" value="P:protein K48-linked deubiquitination"/>
    <property type="evidence" value="ECO:0007669"/>
    <property type="project" value="TreeGrafter"/>
</dbReference>
<dbReference type="Pfam" id="PF10275">
    <property type="entry name" value="Peptidase_C65"/>
    <property type="match status" value="1"/>
</dbReference>
<name>A0A1X0NSN1_9TRYP</name>
<dbReference type="GO" id="GO:0004843">
    <property type="term" value="F:cysteine-type deubiquitinase activity"/>
    <property type="evidence" value="ECO:0007669"/>
    <property type="project" value="UniProtKB-UniRule"/>
</dbReference>
<organism evidence="11 12">
    <name type="scientific">Trypanosoma theileri</name>
    <dbReference type="NCBI Taxonomy" id="67003"/>
    <lineage>
        <taxon>Eukaryota</taxon>
        <taxon>Discoba</taxon>
        <taxon>Euglenozoa</taxon>
        <taxon>Kinetoplastea</taxon>
        <taxon>Metakinetoplastina</taxon>
        <taxon>Trypanosomatida</taxon>
        <taxon>Trypanosomatidae</taxon>
        <taxon>Trypanosoma</taxon>
    </lineage>
</organism>
<evidence type="ECO:0000256" key="2">
    <source>
        <dbReference type="ARBA" id="ARBA00006579"/>
    </source>
</evidence>
<dbReference type="EMBL" id="NBCO01000020">
    <property type="protein sequence ID" value="ORC87704.1"/>
    <property type="molecule type" value="Genomic_DNA"/>
</dbReference>
<dbReference type="GeneID" id="39986578"/>
<dbReference type="InterPro" id="IPR042467">
    <property type="entry name" value="Peptidase_C65_otubain_sub2"/>
</dbReference>
<feature type="active site" evidence="8">
    <location>
        <position position="262"/>
    </location>
</feature>
<dbReference type="InterPro" id="IPR016615">
    <property type="entry name" value="Otubain"/>
</dbReference>
<keyword evidence="3 7" id="KW-0645">Protease</keyword>
<comment type="caution">
    <text evidence="11">The sequence shown here is derived from an EMBL/GenBank/DDBJ whole genome shotgun (WGS) entry which is preliminary data.</text>
</comment>
<dbReference type="OrthoDB" id="18915at2759"/>
<keyword evidence="4 7" id="KW-0833">Ubl conjugation pathway</keyword>
<evidence type="ECO:0000256" key="1">
    <source>
        <dbReference type="ARBA" id="ARBA00000707"/>
    </source>
</evidence>
<evidence type="ECO:0000256" key="3">
    <source>
        <dbReference type="ARBA" id="ARBA00022670"/>
    </source>
</evidence>
<dbReference type="CDD" id="cd22749">
    <property type="entry name" value="Otubain_C65"/>
    <property type="match status" value="1"/>
</dbReference>
<evidence type="ECO:0000256" key="4">
    <source>
        <dbReference type="ARBA" id="ARBA00022786"/>
    </source>
</evidence>
<comment type="catalytic activity">
    <reaction evidence="1 7">
        <text>Thiol-dependent hydrolysis of ester, thioester, amide, peptide and isopeptide bonds formed by the C-terminal Gly of ubiquitin (a 76-residue protein attached to proteins as an intracellular targeting signal).</text>
        <dbReference type="EC" id="3.4.19.12"/>
    </reaction>
</comment>
<keyword evidence="5 7" id="KW-0378">Hydrolase</keyword>
<gene>
    <name evidence="11" type="ORF">TM35_000201130</name>
</gene>